<dbReference type="EMBL" id="VXIT01000008">
    <property type="protein sequence ID" value="KAA6411189.1"/>
    <property type="molecule type" value="Genomic_DNA"/>
</dbReference>
<dbReference type="InterPro" id="IPR011990">
    <property type="entry name" value="TPR-like_helical_dom_sf"/>
</dbReference>
<keyword evidence="6" id="KW-0472">Membrane</keyword>
<evidence type="ECO:0000256" key="2">
    <source>
        <dbReference type="ARBA" id="ARBA00018424"/>
    </source>
</evidence>
<feature type="compositionally biased region" description="Acidic residues" evidence="5">
    <location>
        <begin position="232"/>
        <end position="244"/>
    </location>
</feature>
<comment type="function">
    <text evidence="4">Inclusion body (IB) resident protein that interacts strongly with lipid droplet (LD) proteins. Involved in LD-mediated IB clearing after protein folding stress, probably by enabling access to the IBs of an LD-stored soluble sterol derivative that acts as a chaperone in inclusion clearing.</text>
</comment>
<dbReference type="GO" id="GO:0005829">
    <property type="term" value="C:cytosol"/>
    <property type="evidence" value="ECO:0007669"/>
    <property type="project" value="TreeGrafter"/>
</dbReference>
<evidence type="ECO:0000256" key="5">
    <source>
        <dbReference type="SAM" id="MobiDB-lite"/>
    </source>
</evidence>
<evidence type="ECO:0000256" key="6">
    <source>
        <dbReference type="SAM" id="Phobius"/>
    </source>
</evidence>
<dbReference type="PANTHER" id="PTHR31859">
    <property type="entry name" value="TETRATRICOPEPTIDE REPEAT PROTEIN 39 FAMILY MEMBER"/>
    <property type="match status" value="1"/>
</dbReference>
<dbReference type="InterPro" id="IPR019412">
    <property type="entry name" value="IML2/TPR_39"/>
</dbReference>
<feature type="region of interest" description="Disordered" evidence="5">
    <location>
        <begin position="166"/>
        <end position="263"/>
    </location>
</feature>
<dbReference type="SUPFAM" id="SSF48452">
    <property type="entry name" value="TPR-like"/>
    <property type="match status" value="1"/>
</dbReference>
<evidence type="ECO:0000256" key="4">
    <source>
        <dbReference type="ARBA" id="ARBA00043897"/>
    </source>
</evidence>
<evidence type="ECO:0000256" key="1">
    <source>
        <dbReference type="ARBA" id="ARBA00011408"/>
    </source>
</evidence>
<evidence type="ECO:0000256" key="3">
    <source>
        <dbReference type="ARBA" id="ARBA00019539"/>
    </source>
</evidence>
<reference evidence="7 8" key="1">
    <citation type="submission" date="2019-09" db="EMBL/GenBank/DDBJ databases">
        <title>The hologenome of the rock-dwelling lichen Lasallia pustulata.</title>
        <authorList>
            <person name="Greshake Tzovaras B."/>
            <person name="Segers F."/>
            <person name="Bicker A."/>
            <person name="Dal Grande F."/>
            <person name="Otte J."/>
            <person name="Hankeln T."/>
            <person name="Schmitt I."/>
            <person name="Ebersberger I."/>
        </authorList>
    </citation>
    <scope>NUCLEOTIDE SEQUENCE [LARGE SCALE GENOMIC DNA]</scope>
    <source>
        <strain evidence="7">A1-1</strain>
    </source>
</reference>
<keyword evidence="6" id="KW-0812">Transmembrane</keyword>
<evidence type="ECO:0000313" key="7">
    <source>
        <dbReference type="EMBL" id="KAA6411189.1"/>
    </source>
</evidence>
<feature type="compositionally biased region" description="Basic and acidic residues" evidence="5">
    <location>
        <begin position="222"/>
        <end position="231"/>
    </location>
</feature>
<comment type="subunit">
    <text evidence="1">Interacts with lipid droplet proteins.</text>
</comment>
<comment type="caution">
    <text evidence="7">The sequence shown here is derived from an EMBL/GenBank/DDBJ whole genome shotgun (WGS) entry which is preliminary data.</text>
</comment>
<proteinExistence type="predicted"/>
<dbReference type="Proteomes" id="UP000324767">
    <property type="component" value="Unassembled WGS sequence"/>
</dbReference>
<feature type="compositionally biased region" description="Polar residues" evidence="5">
    <location>
        <begin position="252"/>
        <end position="263"/>
    </location>
</feature>
<dbReference type="GO" id="GO:0005634">
    <property type="term" value="C:nucleus"/>
    <property type="evidence" value="ECO:0007669"/>
    <property type="project" value="TreeGrafter"/>
</dbReference>
<dbReference type="Pfam" id="PF10300">
    <property type="entry name" value="Iml2-TPR_39"/>
    <property type="match status" value="1"/>
</dbReference>
<feature type="compositionally biased region" description="Low complexity" evidence="5">
    <location>
        <begin position="171"/>
        <end position="186"/>
    </location>
</feature>
<evidence type="ECO:0000313" key="8">
    <source>
        <dbReference type="Proteomes" id="UP000324767"/>
    </source>
</evidence>
<organism evidence="7 8">
    <name type="scientific">Lasallia pustulata</name>
    <dbReference type="NCBI Taxonomy" id="136370"/>
    <lineage>
        <taxon>Eukaryota</taxon>
        <taxon>Fungi</taxon>
        <taxon>Dikarya</taxon>
        <taxon>Ascomycota</taxon>
        <taxon>Pezizomycotina</taxon>
        <taxon>Lecanoromycetes</taxon>
        <taxon>OSLEUM clade</taxon>
        <taxon>Umbilicariomycetidae</taxon>
        <taxon>Umbilicariales</taxon>
        <taxon>Umbilicariaceae</taxon>
        <taxon>Lasallia</taxon>
    </lineage>
</organism>
<sequence length="815" mass="91362">MLRGWLGNKRTASTQSLNTLAEPQSLEAAMRAVSYIMDDDLDAAEAGLSQGTSSFHKLGKGMTSTMRAMLGFEPEIMREASERLADAETQSSADHHRAQRDPHVYRSSIYPPGSEFALCYAESLLMSAVVGVLNESLTDSVKGFYKLRKAYITFDVLSEAEKRYMQGKNGGSINSSRRNSLESLRSTGSARSTKRMPGGFDDEQSSSTLSLKKTAPDPAANRPHDTSRIVDDDASDEFYDADEGYEGHPTFRTGTGDTDMNSTTEKVAGMSMDSSDAVNTRKLPFQPVRRTTQHMLDHNPGSDVFANPIDVFIHSGSNLCFGFLLLLISIIPPAFGRLLGLIGFHGDRDRGLSMLWQATKFHNINGAMAGLILLGYYNGIVGFCDILPDTSHGFEEDVLGGYPKERCEALLSDMRIRYPKSRLWLLEEARMQAANRRLETAIDLLSGDIKSPLKQVEALAMFEKSLNAMYLHRFSLCADSFLKCVKLNNWSHALYYYIAGIQYVELYRRSKSTDPSAAQAHAKRATELLKQVTKHAGKKKFMARQLPFDVFVVRKINKWEARAKDWNVPFIDAIGVSPVEEMIYFWNGFKRMQPAQLEDSLACLRWSEDTTQNPLWERESLDERALLSVLRAAILRFLGKYEEAKAILTRDVIAHDKALFKGHLRDDWTAPAACYEMGVVLWTQGLGEKESVGECKEWVDKVAKWEGYSMDARIGLKVATAQDTLKKWGERRGGVVGGRRWREINIEGLAVEGESRRCLFTAKLLSGWTSTVVEVTGSAYELLNLPEYTLSDSIFTNSLTTLEHKQIQIYIQLRV</sequence>
<gene>
    <name evidence="7" type="ORF">FRX48_05501</name>
</gene>
<dbReference type="GO" id="GO:0005741">
    <property type="term" value="C:mitochondrial outer membrane"/>
    <property type="evidence" value="ECO:0007669"/>
    <property type="project" value="TreeGrafter"/>
</dbReference>
<dbReference type="OrthoDB" id="2154985at2759"/>
<feature type="transmembrane region" description="Helical" evidence="6">
    <location>
        <begin position="321"/>
        <end position="344"/>
    </location>
</feature>
<dbReference type="PANTHER" id="PTHR31859:SF1">
    <property type="entry name" value="TETRATRICOPEPTIDE REPEAT PROTEIN 39C"/>
    <property type="match status" value="1"/>
</dbReference>
<accession>A0A5M8PNX2</accession>
<name>A0A5M8PNX2_9LECA</name>
<protein>
    <recommendedName>
        <fullName evidence="2">Inclusion body clearance protein IML2</fullName>
    </recommendedName>
    <alternativeName>
        <fullName evidence="3">Inclusion body clearance protein iml2</fullName>
    </alternativeName>
</protein>
<feature type="transmembrane region" description="Helical" evidence="6">
    <location>
        <begin position="364"/>
        <end position="383"/>
    </location>
</feature>
<keyword evidence="6" id="KW-1133">Transmembrane helix</keyword>
<dbReference type="AlphaFoldDB" id="A0A5M8PNX2"/>